<evidence type="ECO:0000256" key="1">
    <source>
        <dbReference type="SAM" id="MobiDB-lite"/>
    </source>
</evidence>
<sequence length="75" mass="8590">MVAKNRLPCQAARVRMIQRVLEDRPHAPGHRSERRRRTGSRPRPPGWPTMPGVIVLTVKLFGETLEAPRTLAVWQ</sequence>
<dbReference type="KEGG" id="sfic:EIZ62_08495"/>
<keyword evidence="3" id="KW-1185">Reference proteome</keyword>
<protein>
    <submittedName>
        <fullName evidence="2">Uncharacterized protein</fullName>
    </submittedName>
</protein>
<dbReference type="AlphaFoldDB" id="A0A6I6F3T5"/>
<name>A0A6I6F3T5_9ACTN</name>
<evidence type="ECO:0000313" key="2">
    <source>
        <dbReference type="EMBL" id="QGV78280.1"/>
    </source>
</evidence>
<evidence type="ECO:0000313" key="3">
    <source>
        <dbReference type="Proteomes" id="UP000422572"/>
    </source>
</evidence>
<proteinExistence type="predicted"/>
<organism evidence="2 3">
    <name type="scientific">Streptomyces ficellus</name>
    <dbReference type="NCBI Taxonomy" id="1977088"/>
    <lineage>
        <taxon>Bacteria</taxon>
        <taxon>Bacillati</taxon>
        <taxon>Actinomycetota</taxon>
        <taxon>Actinomycetes</taxon>
        <taxon>Kitasatosporales</taxon>
        <taxon>Streptomycetaceae</taxon>
        <taxon>Streptomyces</taxon>
    </lineage>
</organism>
<dbReference type="EMBL" id="CP034279">
    <property type="protein sequence ID" value="QGV78280.1"/>
    <property type="molecule type" value="Genomic_DNA"/>
</dbReference>
<gene>
    <name evidence="2" type="ORF">EIZ62_08495</name>
</gene>
<accession>A0A6I6F3T5</accession>
<feature type="compositionally biased region" description="Basic residues" evidence="1">
    <location>
        <begin position="27"/>
        <end position="40"/>
    </location>
</feature>
<reference evidence="2 3" key="1">
    <citation type="submission" date="2018-12" db="EMBL/GenBank/DDBJ databases">
        <title>Complete genome sequence of Streptomyces ficellus NRRL8067, the producer of ficellomycin, feldamycin and nojirimycin.</title>
        <authorList>
            <person name="Zhang H."/>
            <person name="Yue R."/>
            <person name="Liu Y."/>
            <person name="Li M."/>
            <person name="Mu H."/>
            <person name="Zhang J."/>
        </authorList>
    </citation>
    <scope>NUCLEOTIDE SEQUENCE [LARGE SCALE GENOMIC DNA]</scope>
    <source>
        <strain evidence="2 3">NRRL 8067</strain>
    </source>
</reference>
<dbReference type="Proteomes" id="UP000422572">
    <property type="component" value="Chromosome"/>
</dbReference>
<feature type="region of interest" description="Disordered" evidence="1">
    <location>
        <begin position="20"/>
        <end position="49"/>
    </location>
</feature>